<evidence type="ECO:0000313" key="2">
    <source>
        <dbReference type="Proteomes" id="UP001595841"/>
    </source>
</evidence>
<sequence>MIKKQLPLTILNLIFILFIFKYDKVNAQENYRTMPFTHSPLHAMKGALKISDANDSIAIYSFKTENKKLKSIIYQLNGEPKPFYENYTSSAFVFASINEFEYRENEIIVRHFDHLLRPYKDKPAISKYKLDGKGRVIHLAYFDNDGNATELNGIHNYNWKYLKDKIGEVRYNNDGTIQPINSWFPYEWVLLEFDKDANLISIIETDENWNAKDDSVMIQFSIESNEITKWVAINTKTNQKTSNTGSGASETRHDYDSNGYLIRTRFFDTKGNRIRSKWGHMGFVRKYNNYGNRLSYNFIGMNDKKIVSARKYSGQKFVWDSKGRYRILTYYIDTEGEPMVRPAVGYSQIEYIYDTDGVEIGKVFKDIEGNIFCKENMKSFILLKNHDKKFQKINICS</sequence>
<dbReference type="RefSeq" id="WP_379762613.1">
    <property type="nucleotide sequence ID" value="NZ_JBHSCL010000004.1"/>
</dbReference>
<name>A0ABV8PGY8_9FLAO</name>
<accession>A0ABV8PGY8</accession>
<evidence type="ECO:0000313" key="1">
    <source>
        <dbReference type="EMBL" id="MFC4219197.1"/>
    </source>
</evidence>
<dbReference type="Proteomes" id="UP001595841">
    <property type="component" value="Unassembled WGS sequence"/>
</dbReference>
<gene>
    <name evidence="1" type="ORF">ACFOWS_03590</name>
</gene>
<keyword evidence="2" id="KW-1185">Reference proteome</keyword>
<evidence type="ECO:0008006" key="3">
    <source>
        <dbReference type="Google" id="ProtNLM"/>
    </source>
</evidence>
<comment type="caution">
    <text evidence="1">The sequence shown here is derived from an EMBL/GenBank/DDBJ whole genome shotgun (WGS) entry which is preliminary data.</text>
</comment>
<protein>
    <recommendedName>
        <fullName evidence="3">YD repeat-containing protein</fullName>
    </recommendedName>
</protein>
<reference evidence="2" key="1">
    <citation type="journal article" date="2019" name="Int. J. Syst. Evol. Microbiol.">
        <title>The Global Catalogue of Microorganisms (GCM) 10K type strain sequencing project: providing services to taxonomists for standard genome sequencing and annotation.</title>
        <authorList>
            <consortium name="The Broad Institute Genomics Platform"/>
            <consortium name="The Broad Institute Genome Sequencing Center for Infectious Disease"/>
            <person name="Wu L."/>
            <person name="Ma J."/>
        </authorList>
    </citation>
    <scope>NUCLEOTIDE SEQUENCE [LARGE SCALE GENOMIC DNA]</scope>
    <source>
        <strain evidence="2">CGMCC 1.15774</strain>
    </source>
</reference>
<organism evidence="1 2">
    <name type="scientific">Flagellimonas marina</name>
    <dbReference type="NCBI Taxonomy" id="1775168"/>
    <lineage>
        <taxon>Bacteria</taxon>
        <taxon>Pseudomonadati</taxon>
        <taxon>Bacteroidota</taxon>
        <taxon>Flavobacteriia</taxon>
        <taxon>Flavobacteriales</taxon>
        <taxon>Flavobacteriaceae</taxon>
        <taxon>Flagellimonas</taxon>
    </lineage>
</organism>
<dbReference type="EMBL" id="JBHSCL010000004">
    <property type="protein sequence ID" value="MFC4219197.1"/>
    <property type="molecule type" value="Genomic_DNA"/>
</dbReference>
<proteinExistence type="predicted"/>